<proteinExistence type="predicted"/>
<sequence length="68" mass="7562">MEISHSGIGEKVCRTKNGHSTQTTKTSYGTYAPATDRSAESKTETALCGVRVVQVEQTEQRNRYLRTL</sequence>
<gene>
    <name evidence="2" type="ORF">APHMUC_0985</name>
</gene>
<evidence type="ECO:0000313" key="2">
    <source>
        <dbReference type="EMBL" id="KJV64526.1"/>
    </source>
</evidence>
<feature type="region of interest" description="Disordered" evidence="1">
    <location>
        <begin position="1"/>
        <end position="42"/>
    </location>
</feature>
<reference evidence="2 3" key="1">
    <citation type="submission" date="2015-02" db="EMBL/GenBank/DDBJ databases">
        <title>Genome Sequencing of Rickettsiales.</title>
        <authorList>
            <person name="Daugherty S.C."/>
            <person name="Su Q."/>
            <person name="Abolude K."/>
            <person name="Beier-Sexton M."/>
            <person name="Carlyon J.A."/>
            <person name="Carter R."/>
            <person name="Day N.P."/>
            <person name="Dumler S.J."/>
            <person name="Dyachenko V."/>
            <person name="Godinez A."/>
            <person name="Kurtti T.J."/>
            <person name="Lichay M."/>
            <person name="Mullins K.E."/>
            <person name="Ott S."/>
            <person name="Pappas-Brown V."/>
            <person name="Paris D.H."/>
            <person name="Patel P."/>
            <person name="Richards A.L."/>
            <person name="Sadzewicz L."/>
            <person name="Sears K."/>
            <person name="Seidman D."/>
            <person name="Sengamalay N."/>
            <person name="Stenos J."/>
            <person name="Tallon L.J."/>
            <person name="Vincent G."/>
            <person name="Fraser C.M."/>
            <person name="Munderloh U."/>
            <person name="Dunning-Hotopp J.C."/>
        </authorList>
    </citation>
    <scope>NUCLEOTIDE SEQUENCE [LARGE SCALE GENOMIC DNA]</scope>
    <source>
        <strain evidence="2 3">ApMUC09</strain>
    </source>
</reference>
<feature type="compositionally biased region" description="Polar residues" evidence="1">
    <location>
        <begin position="18"/>
        <end position="29"/>
    </location>
</feature>
<comment type="caution">
    <text evidence="2">The sequence shown here is derived from an EMBL/GenBank/DDBJ whole genome shotgun (WGS) entry which is preliminary data.</text>
</comment>
<dbReference type="AlphaFoldDB" id="A0A0F3N9V8"/>
<evidence type="ECO:0000313" key="3">
    <source>
        <dbReference type="Proteomes" id="UP000033441"/>
    </source>
</evidence>
<accession>A0A0F3N9V8</accession>
<dbReference type="PATRIC" id="fig|1359152.3.peg.1033"/>
<dbReference type="EMBL" id="LANV01000001">
    <property type="protein sequence ID" value="KJV64526.1"/>
    <property type="molecule type" value="Genomic_DNA"/>
</dbReference>
<organism evidence="2 3">
    <name type="scientific">Anaplasma phagocytophilum str. ApMUC09</name>
    <dbReference type="NCBI Taxonomy" id="1359152"/>
    <lineage>
        <taxon>Bacteria</taxon>
        <taxon>Pseudomonadati</taxon>
        <taxon>Pseudomonadota</taxon>
        <taxon>Alphaproteobacteria</taxon>
        <taxon>Rickettsiales</taxon>
        <taxon>Anaplasmataceae</taxon>
        <taxon>Anaplasma</taxon>
        <taxon>phagocytophilum group</taxon>
    </lineage>
</organism>
<name>A0A0F3N9V8_ANAPH</name>
<protein>
    <submittedName>
        <fullName evidence="2">Putative p44 protein</fullName>
    </submittedName>
</protein>
<dbReference type="Proteomes" id="UP000033441">
    <property type="component" value="Unassembled WGS sequence"/>
</dbReference>
<evidence type="ECO:0000256" key="1">
    <source>
        <dbReference type="SAM" id="MobiDB-lite"/>
    </source>
</evidence>